<dbReference type="RefSeq" id="WP_341264543.1">
    <property type="nucleotide sequence ID" value="NZ_CP136137.1"/>
</dbReference>
<evidence type="ECO:0000313" key="3">
    <source>
        <dbReference type="Proteomes" id="UP001479933"/>
    </source>
</evidence>
<protein>
    <submittedName>
        <fullName evidence="2">Enoyl-CoA hydratase-related protein</fullName>
    </submittedName>
</protein>
<name>A0ABZ2U633_9ACTN</name>
<dbReference type="InterPro" id="IPR029045">
    <property type="entry name" value="ClpP/crotonase-like_dom_sf"/>
</dbReference>
<evidence type="ECO:0000313" key="2">
    <source>
        <dbReference type="EMBL" id="WYY09082.1"/>
    </source>
</evidence>
<comment type="similarity">
    <text evidence="1">Belongs to the enoyl-CoA hydratase/isomerase family.</text>
</comment>
<dbReference type="InterPro" id="IPR001753">
    <property type="entry name" value="Enoyl-CoA_hydra/iso"/>
</dbReference>
<dbReference type="EMBL" id="CP136137">
    <property type="protein sequence ID" value="WYY09082.1"/>
    <property type="molecule type" value="Genomic_DNA"/>
</dbReference>
<dbReference type="PANTHER" id="PTHR42964">
    <property type="entry name" value="ENOYL-COA HYDRATASE"/>
    <property type="match status" value="1"/>
</dbReference>
<dbReference type="Gene3D" id="1.10.12.10">
    <property type="entry name" value="Lyase 2-enoyl-coa Hydratase, Chain A, domain 2"/>
    <property type="match status" value="1"/>
</dbReference>
<keyword evidence="3" id="KW-1185">Reference proteome</keyword>
<accession>A0ABZ2U633</accession>
<dbReference type="InterPro" id="IPR051683">
    <property type="entry name" value="Enoyl-CoA_Hydratase/Isomerase"/>
</dbReference>
<dbReference type="Gene3D" id="3.90.226.10">
    <property type="entry name" value="2-enoyl-CoA Hydratase, Chain A, domain 1"/>
    <property type="match status" value="1"/>
</dbReference>
<sequence length="266" mass="28074">MMTENLNDRLLWDADDGVVRITLARPDRGNALDLAMARAFREATERVRVGAARGELRVVVLDAQGKLFCVGGDLEEFVDADDRSANIVETADELHAGIEILHTVPVPVVSVIQGSAAGGGLGIALTGDIVLASAEAKLRVAYSAAGLSPDCGTTWVLARRLGTARALDLALTNRFLTADEAQAWGLISRSVPADALAATAAEVIDTLRTGSTPAQAAIKNLMTSADETSLRIQLQREAATIGRIVDGDDAVEGMTAFLEKRVPRFA</sequence>
<proteinExistence type="inferred from homology"/>
<dbReference type="CDD" id="cd06558">
    <property type="entry name" value="crotonase-like"/>
    <property type="match status" value="1"/>
</dbReference>
<dbReference type="PANTHER" id="PTHR42964:SF1">
    <property type="entry name" value="POLYKETIDE BIOSYNTHESIS ENOYL-COA HYDRATASE PKSH-RELATED"/>
    <property type="match status" value="1"/>
</dbReference>
<dbReference type="Pfam" id="PF00378">
    <property type="entry name" value="ECH_1"/>
    <property type="match status" value="1"/>
</dbReference>
<reference evidence="2 3" key="1">
    <citation type="journal article" date="2023" name="Virus Evol.">
        <title>Computational host range prediction-The good, the bad, and the ugly.</title>
        <authorList>
            <person name="Howell A.A."/>
            <person name="Versoza C.J."/>
            <person name="Pfeifer S.P."/>
        </authorList>
    </citation>
    <scope>NUCLEOTIDE SEQUENCE [LARGE SCALE GENOMIC DNA]</scope>
    <source>
        <strain evidence="2 3">1610/1b</strain>
    </source>
</reference>
<gene>
    <name evidence="2" type="ORF">RVF87_08515</name>
</gene>
<evidence type="ECO:0000256" key="1">
    <source>
        <dbReference type="ARBA" id="ARBA00005254"/>
    </source>
</evidence>
<dbReference type="Proteomes" id="UP001479933">
    <property type="component" value="Chromosome"/>
</dbReference>
<organism evidence="2 3">
    <name type="scientific">Gordonia hydrophobica</name>
    <dbReference type="NCBI Taxonomy" id="40516"/>
    <lineage>
        <taxon>Bacteria</taxon>
        <taxon>Bacillati</taxon>
        <taxon>Actinomycetota</taxon>
        <taxon>Actinomycetes</taxon>
        <taxon>Mycobacteriales</taxon>
        <taxon>Gordoniaceae</taxon>
        <taxon>Gordonia</taxon>
    </lineage>
</organism>
<dbReference type="InterPro" id="IPR014748">
    <property type="entry name" value="Enoyl-CoA_hydra_C"/>
</dbReference>
<dbReference type="SUPFAM" id="SSF52096">
    <property type="entry name" value="ClpP/crotonase"/>
    <property type="match status" value="1"/>
</dbReference>